<dbReference type="SMART" id="SM00862">
    <property type="entry name" value="Trans_reg_C"/>
    <property type="match status" value="1"/>
</dbReference>
<comment type="similarity">
    <text evidence="1">Belongs to the AfsR/DnrI/RedD regulatory family.</text>
</comment>
<dbReference type="SMART" id="SM01043">
    <property type="entry name" value="BTAD"/>
    <property type="match status" value="1"/>
</dbReference>
<keyword evidence="2" id="KW-0805">Transcription regulation</keyword>
<evidence type="ECO:0000313" key="8">
    <source>
        <dbReference type="Proteomes" id="UP000660611"/>
    </source>
</evidence>
<accession>A0A919PZ31</accession>
<dbReference type="CDD" id="cd15831">
    <property type="entry name" value="BTAD"/>
    <property type="match status" value="1"/>
</dbReference>
<dbReference type="SUPFAM" id="SSF52540">
    <property type="entry name" value="P-loop containing nucleoside triphosphate hydrolases"/>
    <property type="match status" value="1"/>
</dbReference>
<dbReference type="InterPro" id="IPR005158">
    <property type="entry name" value="BTAD"/>
</dbReference>
<dbReference type="PROSITE" id="PS51755">
    <property type="entry name" value="OMPR_PHOB"/>
    <property type="match status" value="1"/>
</dbReference>
<dbReference type="EMBL" id="BONQ01000187">
    <property type="protein sequence ID" value="GIG52724.1"/>
    <property type="molecule type" value="Genomic_DNA"/>
</dbReference>
<dbReference type="SMART" id="SM00028">
    <property type="entry name" value="TPR"/>
    <property type="match status" value="4"/>
</dbReference>
<evidence type="ECO:0000256" key="2">
    <source>
        <dbReference type="ARBA" id="ARBA00023015"/>
    </source>
</evidence>
<dbReference type="InterPro" id="IPR016032">
    <property type="entry name" value="Sig_transdc_resp-reg_C-effctor"/>
</dbReference>
<feature type="DNA-binding region" description="OmpR/PhoB-type" evidence="5">
    <location>
        <begin position="1"/>
        <end position="86"/>
    </location>
</feature>
<dbReference type="InterPro" id="IPR001867">
    <property type="entry name" value="OmpR/PhoB-type_DNA-bd"/>
</dbReference>
<dbReference type="SUPFAM" id="SSF46894">
    <property type="entry name" value="C-terminal effector domain of the bipartite response regulators"/>
    <property type="match status" value="1"/>
</dbReference>
<dbReference type="InterPro" id="IPR019734">
    <property type="entry name" value="TPR_rpt"/>
</dbReference>
<dbReference type="InterPro" id="IPR051677">
    <property type="entry name" value="AfsR-DnrI-RedD_regulator"/>
</dbReference>
<reference evidence="7" key="1">
    <citation type="submission" date="2021-01" db="EMBL/GenBank/DDBJ databases">
        <title>Whole genome shotgun sequence of Dactylosporangium siamense NBRC 106093.</title>
        <authorList>
            <person name="Komaki H."/>
            <person name="Tamura T."/>
        </authorList>
    </citation>
    <scope>NUCLEOTIDE SEQUENCE</scope>
    <source>
        <strain evidence="7">NBRC 106093</strain>
    </source>
</reference>
<dbReference type="GO" id="GO:0000160">
    <property type="term" value="P:phosphorelay signal transduction system"/>
    <property type="evidence" value="ECO:0007669"/>
    <property type="project" value="InterPro"/>
</dbReference>
<dbReference type="Pfam" id="PF00486">
    <property type="entry name" value="Trans_reg_C"/>
    <property type="match status" value="1"/>
</dbReference>
<feature type="domain" description="OmpR/PhoB-type" evidence="6">
    <location>
        <begin position="1"/>
        <end position="86"/>
    </location>
</feature>
<evidence type="ECO:0000259" key="6">
    <source>
        <dbReference type="PROSITE" id="PS51755"/>
    </source>
</evidence>
<dbReference type="Gene3D" id="1.10.10.10">
    <property type="entry name" value="Winged helix-like DNA-binding domain superfamily/Winged helix DNA-binding domain"/>
    <property type="match status" value="2"/>
</dbReference>
<dbReference type="SUPFAM" id="SSF48452">
    <property type="entry name" value="TPR-like"/>
    <property type="match status" value="3"/>
</dbReference>
<dbReference type="PANTHER" id="PTHR35807:SF1">
    <property type="entry name" value="TRANSCRIPTIONAL REGULATOR REDD"/>
    <property type="match status" value="1"/>
</dbReference>
<protein>
    <submittedName>
        <fullName evidence="7">SARP family transcriptional regulator</fullName>
    </submittedName>
</protein>
<dbReference type="GO" id="GO:0006355">
    <property type="term" value="P:regulation of DNA-templated transcription"/>
    <property type="evidence" value="ECO:0007669"/>
    <property type="project" value="InterPro"/>
</dbReference>
<organism evidence="7 8">
    <name type="scientific">Dactylosporangium siamense</name>
    <dbReference type="NCBI Taxonomy" id="685454"/>
    <lineage>
        <taxon>Bacteria</taxon>
        <taxon>Bacillati</taxon>
        <taxon>Actinomycetota</taxon>
        <taxon>Actinomycetes</taxon>
        <taxon>Micromonosporales</taxon>
        <taxon>Micromonosporaceae</taxon>
        <taxon>Dactylosporangium</taxon>
    </lineage>
</organism>
<gene>
    <name evidence="7" type="ORF">Dsi01nite_107650</name>
</gene>
<evidence type="ECO:0000256" key="4">
    <source>
        <dbReference type="ARBA" id="ARBA00023163"/>
    </source>
</evidence>
<evidence type="ECO:0000256" key="1">
    <source>
        <dbReference type="ARBA" id="ARBA00005820"/>
    </source>
</evidence>
<dbReference type="Pfam" id="PF13424">
    <property type="entry name" value="TPR_12"/>
    <property type="match status" value="2"/>
</dbReference>
<dbReference type="InterPro" id="IPR036388">
    <property type="entry name" value="WH-like_DNA-bd_sf"/>
</dbReference>
<dbReference type="PRINTS" id="PR00364">
    <property type="entry name" value="DISEASERSIST"/>
</dbReference>
<dbReference type="AlphaFoldDB" id="A0A919PZ31"/>
<dbReference type="GO" id="GO:0003677">
    <property type="term" value="F:DNA binding"/>
    <property type="evidence" value="ECO:0007669"/>
    <property type="project" value="UniProtKB-UniRule"/>
</dbReference>
<dbReference type="Proteomes" id="UP000660611">
    <property type="component" value="Unassembled WGS sequence"/>
</dbReference>
<evidence type="ECO:0000313" key="7">
    <source>
        <dbReference type="EMBL" id="GIG52724.1"/>
    </source>
</evidence>
<evidence type="ECO:0000256" key="5">
    <source>
        <dbReference type="PROSITE-ProRule" id="PRU01091"/>
    </source>
</evidence>
<dbReference type="Pfam" id="PF03704">
    <property type="entry name" value="BTAD"/>
    <property type="match status" value="1"/>
</dbReference>
<sequence length="973" mass="105149">MLGPVEVRVGGVSVDLGGPRQQLIVAGLLFHAGRVVTVADLVELVWDEDPPVTARNQIQTVVYRLRKLLGPAGSLQTDPAGYRMVVPAGGLDLARFRTALAKARAADGEAAAASYREALDEWRGVPFAGLPGSVIGRWRDSLVELRWAATEEWADTLVRVGRHREVVEVVAPLVAGDPLRERLVGALMAALHREGRQAEALQLFQRTVVALREELGVDPGPQLRELHLEVLRGTAQAPVARRASALPRVARLRGRDEETDRLLRAVRGGHRVVVVDGMAGVGKSAFAVSAAEALDGDHLGARLFVDLQGHSEGAPVAPVDALGLLLAQLGEAPQRIPDDLPGRQVLWRESLTQRSTVIVLDNVAGAEQVRPLLPPVDAVSVVLVTSRTRIGPVDGAFLLSLEPLPVGDAVSVLRDAIGERVDAEPEAAAEVVELCGRLPLAVRLIAHRLQHRPRWSVSAMAERLRAADPPPIAVSAEGHSVAAAFDVSYRQLSALEQRCFRLLGLHPAGEFEVWPAAALVETAAPQARELLDRLVEVHLLQEDQPGHYRLHDLLREFAGTLVTVAERPAAMARLLDYYLHTAAMVSVHLEMRPETLPRFPSDAFTRSFAGDREGLVWMRAAWPALVALADEAHRIGAHRHPVLLHRVLWRFANNEGRAEIAERLGRQAITSAVALGDDELIGMACRWHAGTMLRLCRPAESIEHLREAAARYAAAGLRAELAPIEINLGVVCRAVGRLREGIEHARTAIALSEETGEHAVRLAALAELGSTQTLLGEPVEARLALRESAIGTHRLGRSMQLANTTAEFGRAHLAHGHPRLALLLLRRAHRVYADYGSVAGTAETLSSIGRAHAVLGDLDAALRCQLEAIEEVRDLPDRFFEATIHNDLGATLTLLDRTGEAITEHERALLLTARTGQRFEQARAQAGIADALFRAGRDGTGQRAEAHALFLECGLGEQAAANAAGLTHVMTVP</sequence>
<keyword evidence="8" id="KW-1185">Reference proteome</keyword>
<dbReference type="PANTHER" id="PTHR35807">
    <property type="entry name" value="TRANSCRIPTIONAL REGULATOR REDD-RELATED"/>
    <property type="match status" value="1"/>
</dbReference>
<keyword evidence="4" id="KW-0804">Transcription</keyword>
<dbReference type="InterPro" id="IPR011990">
    <property type="entry name" value="TPR-like_helical_dom_sf"/>
</dbReference>
<dbReference type="GO" id="GO:0043531">
    <property type="term" value="F:ADP binding"/>
    <property type="evidence" value="ECO:0007669"/>
    <property type="project" value="InterPro"/>
</dbReference>
<comment type="caution">
    <text evidence="7">The sequence shown here is derived from an EMBL/GenBank/DDBJ whole genome shotgun (WGS) entry which is preliminary data.</text>
</comment>
<dbReference type="InterPro" id="IPR027417">
    <property type="entry name" value="P-loop_NTPase"/>
</dbReference>
<dbReference type="Gene3D" id="1.25.40.10">
    <property type="entry name" value="Tetratricopeptide repeat domain"/>
    <property type="match status" value="3"/>
</dbReference>
<name>A0A919PZ31_9ACTN</name>
<keyword evidence="3 5" id="KW-0238">DNA-binding</keyword>
<proteinExistence type="inferred from homology"/>
<evidence type="ECO:0000256" key="3">
    <source>
        <dbReference type="ARBA" id="ARBA00023125"/>
    </source>
</evidence>